<organism evidence="2 3">
    <name type="scientific">Terrihabitans rhizophilus</name>
    <dbReference type="NCBI Taxonomy" id="3092662"/>
    <lineage>
        <taxon>Bacteria</taxon>
        <taxon>Pseudomonadati</taxon>
        <taxon>Pseudomonadota</taxon>
        <taxon>Alphaproteobacteria</taxon>
        <taxon>Hyphomicrobiales</taxon>
        <taxon>Terrihabitans</taxon>
    </lineage>
</organism>
<keyword evidence="3" id="KW-1185">Reference proteome</keyword>
<evidence type="ECO:0000313" key="2">
    <source>
        <dbReference type="EMBL" id="MDX6805270.1"/>
    </source>
</evidence>
<sequence length="110" mass="11028">MIAALSVGALACAGFVPAAAAQGLFGSGAGKSAPAAPLTRDGVRVKLLDSCVLTQTKPGVDGGAAPQCRCYTAAVTKAMTPDEIASYSGKMPKRMEPLAEAAWATCQKKG</sequence>
<proteinExistence type="predicted"/>
<gene>
    <name evidence="2" type="ORF">SCD90_04255</name>
</gene>
<protein>
    <submittedName>
        <fullName evidence="2">Uncharacterized protein</fullName>
    </submittedName>
</protein>
<accession>A0ABU4RNI0</accession>
<dbReference type="Proteomes" id="UP001274321">
    <property type="component" value="Unassembled WGS sequence"/>
</dbReference>
<dbReference type="EMBL" id="JAXAFJ010000002">
    <property type="protein sequence ID" value="MDX6805270.1"/>
    <property type="molecule type" value="Genomic_DNA"/>
</dbReference>
<comment type="caution">
    <text evidence="2">The sequence shown here is derived from an EMBL/GenBank/DDBJ whole genome shotgun (WGS) entry which is preliminary data.</text>
</comment>
<evidence type="ECO:0000313" key="3">
    <source>
        <dbReference type="Proteomes" id="UP001274321"/>
    </source>
</evidence>
<reference evidence="2 3" key="1">
    <citation type="submission" date="2023-11" db="EMBL/GenBank/DDBJ databases">
        <authorList>
            <person name="Bao R."/>
        </authorList>
    </citation>
    <scope>NUCLEOTIDE SEQUENCE [LARGE SCALE GENOMIC DNA]</scope>
    <source>
        <strain evidence="2 3">PJ23</strain>
    </source>
</reference>
<feature type="chain" id="PRO_5045451089" evidence="1">
    <location>
        <begin position="21"/>
        <end position="110"/>
    </location>
</feature>
<keyword evidence="1" id="KW-0732">Signal</keyword>
<evidence type="ECO:0000256" key="1">
    <source>
        <dbReference type="SAM" id="SignalP"/>
    </source>
</evidence>
<feature type="signal peptide" evidence="1">
    <location>
        <begin position="1"/>
        <end position="20"/>
    </location>
</feature>
<name>A0ABU4RNI0_9HYPH</name>